<gene>
    <name evidence="3" type="ORF">CYFA0S_15e02806g</name>
</gene>
<dbReference type="PANTHER" id="PTHR12874:SF9">
    <property type="entry name" value="F-BOX ONLY PROTEIN 48"/>
    <property type="match status" value="1"/>
</dbReference>
<evidence type="ECO:0000313" key="3">
    <source>
        <dbReference type="EMBL" id="CDR44840.1"/>
    </source>
</evidence>
<feature type="domain" description="F-box protein Hrt3/FBXO9 C-terminal" evidence="2">
    <location>
        <begin position="173"/>
        <end position="240"/>
    </location>
</feature>
<name>A0A061B5S0_CYBFA</name>
<dbReference type="InterPro" id="IPR036047">
    <property type="entry name" value="F-box-like_dom_sf"/>
</dbReference>
<evidence type="ECO:0000259" key="2">
    <source>
        <dbReference type="Pfam" id="PF19270"/>
    </source>
</evidence>
<dbReference type="OrthoDB" id="2117972at2759"/>
<dbReference type="EMBL" id="LK052900">
    <property type="protein sequence ID" value="CDR44840.1"/>
    <property type="molecule type" value="Genomic_DNA"/>
</dbReference>
<dbReference type="GO" id="GO:0005737">
    <property type="term" value="C:cytoplasm"/>
    <property type="evidence" value="ECO:0007669"/>
    <property type="project" value="TreeGrafter"/>
</dbReference>
<organism evidence="3">
    <name type="scientific">Cyberlindnera fabianii</name>
    <name type="common">Yeast</name>
    <name type="synonym">Hansenula fabianii</name>
    <dbReference type="NCBI Taxonomy" id="36022"/>
    <lineage>
        <taxon>Eukaryota</taxon>
        <taxon>Fungi</taxon>
        <taxon>Dikarya</taxon>
        <taxon>Ascomycota</taxon>
        <taxon>Saccharomycotina</taxon>
        <taxon>Saccharomycetes</taxon>
        <taxon>Phaffomycetales</taxon>
        <taxon>Phaffomycetaceae</taxon>
        <taxon>Cyberlindnera</taxon>
    </lineage>
</organism>
<dbReference type="PhylomeDB" id="A0A061B5S0"/>
<dbReference type="GO" id="GO:0019005">
    <property type="term" value="C:SCF ubiquitin ligase complex"/>
    <property type="evidence" value="ECO:0007669"/>
    <property type="project" value="TreeGrafter"/>
</dbReference>
<protein>
    <submittedName>
        <fullName evidence="3">CYFA0S15e02806g1_1</fullName>
    </submittedName>
</protein>
<evidence type="ECO:0000256" key="1">
    <source>
        <dbReference type="ARBA" id="ARBA00022786"/>
    </source>
</evidence>
<proteinExistence type="predicted"/>
<dbReference type="PANTHER" id="PTHR12874">
    <property type="entry name" value="F-BOX ONLY PROTEIN 48-RELATED"/>
    <property type="match status" value="1"/>
</dbReference>
<sequence length="337" mass="39442">MTHETQSIDPHEVAVRHKALEMYEKGANAESTGLMRDAIIYYQQALRIHQDVEKLYRQKIHDESQLNKMSLLKIDDDTQADDATDQEYEDEVSPCHLLDILTDDILIEVCSILSYTDPRAHVSFSSTCSRISRLAFSSIVYRQICHQVYPYQVYSSSSIQLNNITKDQDQMVANWDFQWSNMLNDRPFIKFKGCYISRVTYISDGQRTISFYAPVKLVTYFRYLRFYPDGTAIKLTTTDEPDLIIPNFNKDNINNFKMGLKTRWTLELDGLVTLIRHTSDYDFIEELKIISLGDRKYHRLTWVSSGTISKEGERNYYNMRKEKPFNFSSVKSYIVHT</sequence>
<dbReference type="GO" id="GO:0031146">
    <property type="term" value="P:SCF-dependent proteasomal ubiquitin-dependent protein catabolic process"/>
    <property type="evidence" value="ECO:0007669"/>
    <property type="project" value="TreeGrafter"/>
</dbReference>
<dbReference type="Pfam" id="PF19270">
    <property type="entry name" value="FBO_C"/>
    <property type="match status" value="1"/>
</dbReference>
<keyword evidence="1" id="KW-0833">Ubl conjugation pathway</keyword>
<dbReference type="SUPFAM" id="SSF81383">
    <property type="entry name" value="F-box domain"/>
    <property type="match status" value="1"/>
</dbReference>
<accession>A0A061B5S0</accession>
<dbReference type="InterPro" id="IPR045464">
    <property type="entry name" value="Hrt3/FBXO9_C"/>
</dbReference>
<reference evidence="3" key="1">
    <citation type="journal article" date="2014" name="Genome Announc.">
        <title>Genome sequence of the yeast Cyberlindnera fabianii (Hansenula fabianii).</title>
        <authorList>
            <person name="Freel K.C."/>
            <person name="Sarilar V."/>
            <person name="Neuveglise C."/>
            <person name="Devillers H."/>
            <person name="Friedrich A."/>
            <person name="Schacherer J."/>
        </authorList>
    </citation>
    <scope>NUCLEOTIDE SEQUENCE</scope>
    <source>
        <strain evidence="3">YJS4271</strain>
    </source>
</reference>
<dbReference type="VEuPathDB" id="FungiDB:BON22_1754"/>
<dbReference type="AlphaFoldDB" id="A0A061B5S0"/>